<keyword evidence="1" id="KW-0175">Coiled coil</keyword>
<evidence type="ECO:0000313" key="4">
    <source>
        <dbReference type="Proteomes" id="UP001295684"/>
    </source>
</evidence>
<comment type="caution">
    <text evidence="3">The sequence shown here is derived from an EMBL/GenBank/DDBJ whole genome shotgun (WGS) entry which is preliminary data.</text>
</comment>
<feature type="coiled-coil region" evidence="1">
    <location>
        <begin position="388"/>
        <end position="436"/>
    </location>
</feature>
<organism evidence="3 4">
    <name type="scientific">Euplotes crassus</name>
    <dbReference type="NCBI Taxonomy" id="5936"/>
    <lineage>
        <taxon>Eukaryota</taxon>
        <taxon>Sar</taxon>
        <taxon>Alveolata</taxon>
        <taxon>Ciliophora</taxon>
        <taxon>Intramacronucleata</taxon>
        <taxon>Spirotrichea</taxon>
        <taxon>Hypotrichia</taxon>
        <taxon>Euplotida</taxon>
        <taxon>Euplotidae</taxon>
        <taxon>Moneuplotes</taxon>
    </lineage>
</organism>
<feature type="region of interest" description="Disordered" evidence="2">
    <location>
        <begin position="981"/>
        <end position="1031"/>
    </location>
</feature>
<evidence type="ECO:0000256" key="2">
    <source>
        <dbReference type="SAM" id="MobiDB-lite"/>
    </source>
</evidence>
<evidence type="ECO:0000313" key="3">
    <source>
        <dbReference type="EMBL" id="CAI2365528.1"/>
    </source>
</evidence>
<feature type="coiled-coil region" evidence="1">
    <location>
        <begin position="736"/>
        <end position="791"/>
    </location>
</feature>
<feature type="coiled-coil region" evidence="1">
    <location>
        <begin position="616"/>
        <end position="671"/>
    </location>
</feature>
<feature type="coiled-coil region" evidence="1">
    <location>
        <begin position="542"/>
        <end position="587"/>
    </location>
</feature>
<gene>
    <name evidence="3" type="ORF">ECRASSUSDP1_LOCUS6850</name>
</gene>
<dbReference type="EMBL" id="CAMPGE010006654">
    <property type="protein sequence ID" value="CAI2365528.1"/>
    <property type="molecule type" value="Genomic_DNA"/>
</dbReference>
<protein>
    <submittedName>
        <fullName evidence="3">Uncharacterized protein</fullName>
    </submittedName>
</protein>
<feature type="compositionally biased region" description="Basic and acidic residues" evidence="2">
    <location>
        <begin position="1072"/>
        <end position="1082"/>
    </location>
</feature>
<feature type="coiled-coil region" evidence="1">
    <location>
        <begin position="241"/>
        <end position="338"/>
    </location>
</feature>
<feature type="region of interest" description="Disordered" evidence="2">
    <location>
        <begin position="41"/>
        <end position="74"/>
    </location>
</feature>
<name>A0AAD1UHP7_EUPCR</name>
<feature type="coiled-coil region" evidence="1">
    <location>
        <begin position="188"/>
        <end position="215"/>
    </location>
</feature>
<feature type="compositionally biased region" description="Low complexity" evidence="2">
    <location>
        <begin position="47"/>
        <end position="56"/>
    </location>
</feature>
<sequence>MSPQQTNRKENEDSKLKFQNKMNTSSAMMLMNNLNSFTLDTSKKSSKSGPGNKKNSFINSIEETGEPPDTSSMTINPKVMEVWLNDILQEAKDLGLKSCFLKNDKKKPINQYGIDRQSLLKHGLNSTLVNRVYRGLFVYSVGFFELLKKLAVESNSRTHLMATIWRVYAILLEFCCKTDYELMISEITRLSQQENIELRSKLEQLQIEFFEKEAKIIEKCDELKSRTEAAEKKTDMYVIHIEKLNEYIEDLRRRNEEEINIRKQFEAKLNELHSVGRDHDVKYYRALEEIDEYMQKFEFVDKELKRFEGETIELSKEKVMLETNLINLENKCSLLSNENISLNRVLRQKDTRIFQLDEDCQNTKKKLASTIKQLKDTSLKLSIDQMKTQKLAEDLDELTQKYDKKSAQAKTYEDRIESLETQIDQARKDKQKFERDFHTIKGRQEEYTSKNIDLLDKVDKVTEDHSALRDKYEVLQGKSAHQDQIYEELSKNYKALTRTLKKVNSERKKLYEDAVRSERLATEFEKDLASSNEKLELEKVNYNKIKARFSQLELEFENAEIIKNKELRKIEIEKDVAEDKLKNAIELRVRHNHEKIGWVKRYEEEYQTHIKTLSLLNDSKVKIKDLEAERNRLASDIKELDKSHKIALKLSKEKEVKYNEAIKENEKLRIKGQSSADTIDNMADNHREYITRLKKEHRKIMAERDSWYNRASMEHEDVFMRAAKFYEENKENNRILQSFKGHLKLYKDKLRRTNEELEGYKKKHNVINAHMDQLYKENESLKSEVKIKNDQIIQISEKRLELYLEKEGIKGELQVVKGREIIQKLACSRASETSMSHRKNSLETNTEAFEGNSDFTEEIDEHNKKLQTDFCVMKSKAVQTKFETTKSKFYAANAVSQNRFSSKTLRYQNSTTPRSILDEFSVTSSEKEVKERLLEKERTAMWSSGGPSAKPRASAIANVVFQENNFLNDHSSSKSILPALKKTNKSSKTSRNTMFSYPKSPGQKSVDKLKQKPQGKLSSKDLTSGGKTSLKDEQNKLKSIYGNNKLLKIEAKSCENHCKSPEPHSKLLPKKIQKEESLDESKKRIKGMIKSAIVRD</sequence>
<feature type="compositionally biased region" description="Polar residues" evidence="2">
    <location>
        <begin position="1016"/>
        <end position="1027"/>
    </location>
</feature>
<evidence type="ECO:0000256" key="1">
    <source>
        <dbReference type="SAM" id="Coils"/>
    </source>
</evidence>
<feature type="coiled-coil region" evidence="1">
    <location>
        <begin position="486"/>
        <end position="513"/>
    </location>
</feature>
<dbReference type="Proteomes" id="UP001295684">
    <property type="component" value="Unassembled WGS sequence"/>
</dbReference>
<reference evidence="3" key="1">
    <citation type="submission" date="2023-07" db="EMBL/GenBank/DDBJ databases">
        <authorList>
            <consortium name="AG Swart"/>
            <person name="Singh M."/>
            <person name="Singh A."/>
            <person name="Seah K."/>
            <person name="Emmerich C."/>
        </authorList>
    </citation>
    <scope>NUCLEOTIDE SEQUENCE</scope>
    <source>
        <strain evidence="3">DP1</strain>
    </source>
</reference>
<accession>A0AAD1UHP7</accession>
<keyword evidence="4" id="KW-1185">Reference proteome</keyword>
<proteinExistence type="predicted"/>
<feature type="compositionally biased region" description="Basic and acidic residues" evidence="2">
    <location>
        <begin position="1056"/>
        <end position="1065"/>
    </location>
</feature>
<dbReference type="AlphaFoldDB" id="A0AAD1UHP7"/>
<feature type="region of interest" description="Disordered" evidence="2">
    <location>
        <begin position="1056"/>
        <end position="1083"/>
    </location>
</feature>